<dbReference type="AlphaFoldDB" id="A0AA35R6H5"/>
<protein>
    <submittedName>
        <fullName evidence="2">Uncharacterized protein</fullName>
    </submittedName>
</protein>
<feature type="region of interest" description="Disordered" evidence="1">
    <location>
        <begin position="12"/>
        <end position="114"/>
    </location>
</feature>
<feature type="compositionally biased region" description="Acidic residues" evidence="1">
    <location>
        <begin position="65"/>
        <end position="76"/>
    </location>
</feature>
<dbReference type="Proteomes" id="UP001174909">
    <property type="component" value="Unassembled WGS sequence"/>
</dbReference>
<reference evidence="2" key="1">
    <citation type="submission" date="2023-03" db="EMBL/GenBank/DDBJ databases">
        <authorList>
            <person name="Steffen K."/>
            <person name="Cardenas P."/>
        </authorList>
    </citation>
    <scope>NUCLEOTIDE SEQUENCE</scope>
</reference>
<gene>
    <name evidence="2" type="ORF">GBAR_LOCUS4012</name>
</gene>
<evidence type="ECO:0000313" key="3">
    <source>
        <dbReference type="Proteomes" id="UP001174909"/>
    </source>
</evidence>
<evidence type="ECO:0000313" key="2">
    <source>
        <dbReference type="EMBL" id="CAI8004811.1"/>
    </source>
</evidence>
<organism evidence="2 3">
    <name type="scientific">Geodia barretti</name>
    <name type="common">Barrett's horny sponge</name>
    <dbReference type="NCBI Taxonomy" id="519541"/>
    <lineage>
        <taxon>Eukaryota</taxon>
        <taxon>Metazoa</taxon>
        <taxon>Porifera</taxon>
        <taxon>Demospongiae</taxon>
        <taxon>Heteroscleromorpha</taxon>
        <taxon>Tetractinellida</taxon>
        <taxon>Astrophorina</taxon>
        <taxon>Geodiidae</taxon>
        <taxon>Geodia</taxon>
    </lineage>
</organism>
<name>A0AA35R6H5_GEOBA</name>
<proteinExistence type="predicted"/>
<evidence type="ECO:0000256" key="1">
    <source>
        <dbReference type="SAM" id="MobiDB-lite"/>
    </source>
</evidence>
<feature type="compositionally biased region" description="Low complexity" evidence="1">
    <location>
        <begin position="47"/>
        <end position="64"/>
    </location>
</feature>
<dbReference type="EMBL" id="CASHTH010000571">
    <property type="protein sequence ID" value="CAI8004811.1"/>
    <property type="molecule type" value="Genomic_DNA"/>
</dbReference>
<sequence length="211" mass="23553">MIAIRRLAKRFSKQTLSEVKPAPLSETVDHTVEEEAGEPPLKAFQNPSTPLSPYPSLTLSSPASSDEDDDSEDEDDKNNRKCSSSASSSDDEVKEAFESSDHTSWSQRPIRVPPSGCRKRVSKYFAQMASTGSIERPQLDFKKMQSKRFLMVSSSSSSLHLYVIFVCLQVHKPVVVLRHNYHPCTFSGMCPPLELSLDFTSHSFQPVPTQT</sequence>
<comment type="caution">
    <text evidence="2">The sequence shown here is derived from an EMBL/GenBank/DDBJ whole genome shotgun (WGS) entry which is preliminary data.</text>
</comment>
<accession>A0AA35R6H5</accession>
<keyword evidence="3" id="KW-1185">Reference proteome</keyword>